<dbReference type="Pfam" id="PF05425">
    <property type="entry name" value="CopD"/>
    <property type="match status" value="1"/>
</dbReference>
<dbReference type="Pfam" id="PF09678">
    <property type="entry name" value="Caa3_CtaG"/>
    <property type="match status" value="1"/>
</dbReference>
<keyword evidence="2" id="KW-1003">Cell membrane</keyword>
<dbReference type="RefSeq" id="WP_244925302.1">
    <property type="nucleotide sequence ID" value="NZ_CP033325.1"/>
</dbReference>
<dbReference type="InterPro" id="IPR006311">
    <property type="entry name" value="TAT_signal"/>
</dbReference>
<feature type="transmembrane region" description="Helical" evidence="6">
    <location>
        <begin position="610"/>
        <end position="634"/>
    </location>
</feature>
<evidence type="ECO:0000256" key="3">
    <source>
        <dbReference type="ARBA" id="ARBA00022692"/>
    </source>
</evidence>
<evidence type="ECO:0000313" key="9">
    <source>
        <dbReference type="Proteomes" id="UP001595955"/>
    </source>
</evidence>
<name>A0ABV9D8E3_9MICO</name>
<dbReference type="PANTHER" id="PTHR34820:SF4">
    <property type="entry name" value="INNER MEMBRANE PROTEIN YEBZ"/>
    <property type="match status" value="1"/>
</dbReference>
<organism evidence="8 9">
    <name type="scientific">Georgenia faecalis</name>
    <dbReference type="NCBI Taxonomy" id="2483799"/>
    <lineage>
        <taxon>Bacteria</taxon>
        <taxon>Bacillati</taxon>
        <taxon>Actinomycetota</taxon>
        <taxon>Actinomycetes</taxon>
        <taxon>Micrococcales</taxon>
        <taxon>Bogoriellaceae</taxon>
        <taxon>Georgenia</taxon>
    </lineage>
</organism>
<feature type="transmembrane region" description="Helical" evidence="6">
    <location>
        <begin position="155"/>
        <end position="173"/>
    </location>
</feature>
<feature type="transmembrane region" description="Helical" evidence="6">
    <location>
        <begin position="528"/>
        <end position="552"/>
    </location>
</feature>
<feature type="transmembrane region" description="Helical" evidence="6">
    <location>
        <begin position="245"/>
        <end position="267"/>
    </location>
</feature>
<protein>
    <submittedName>
        <fullName evidence="8">Cytochrome c oxidase assembly protein</fullName>
    </submittedName>
</protein>
<dbReference type="InterPro" id="IPR008457">
    <property type="entry name" value="Cu-R_CopD_dom"/>
</dbReference>
<evidence type="ECO:0000313" key="8">
    <source>
        <dbReference type="EMBL" id="MFC4554646.1"/>
    </source>
</evidence>
<dbReference type="InterPro" id="IPR019108">
    <property type="entry name" value="Caa3_assmbl_CtaG-rel"/>
</dbReference>
<feature type="transmembrane region" description="Helical" evidence="6">
    <location>
        <begin position="51"/>
        <end position="75"/>
    </location>
</feature>
<feature type="transmembrane region" description="Helical" evidence="6">
    <location>
        <begin position="211"/>
        <end position="233"/>
    </location>
</feature>
<evidence type="ECO:0000256" key="4">
    <source>
        <dbReference type="ARBA" id="ARBA00022989"/>
    </source>
</evidence>
<feature type="transmembrane region" description="Helical" evidence="6">
    <location>
        <begin position="564"/>
        <end position="590"/>
    </location>
</feature>
<dbReference type="InterPro" id="IPR032694">
    <property type="entry name" value="CopC/D"/>
</dbReference>
<keyword evidence="4 6" id="KW-1133">Transmembrane helix</keyword>
<evidence type="ECO:0000256" key="2">
    <source>
        <dbReference type="ARBA" id="ARBA00022475"/>
    </source>
</evidence>
<evidence type="ECO:0000256" key="6">
    <source>
        <dbReference type="SAM" id="Phobius"/>
    </source>
</evidence>
<gene>
    <name evidence="8" type="ORF">ACFO3F_05245</name>
</gene>
<keyword evidence="5 6" id="KW-0472">Membrane</keyword>
<dbReference type="EMBL" id="JBHSGF010000003">
    <property type="protein sequence ID" value="MFC4554646.1"/>
    <property type="molecule type" value="Genomic_DNA"/>
</dbReference>
<comment type="caution">
    <text evidence="8">The sequence shown here is derived from an EMBL/GenBank/DDBJ whole genome shotgun (WGS) entry which is preliminary data.</text>
</comment>
<accession>A0ABV9D8E3</accession>
<evidence type="ECO:0000259" key="7">
    <source>
        <dbReference type="Pfam" id="PF05425"/>
    </source>
</evidence>
<feature type="transmembrane region" description="Helical" evidence="6">
    <location>
        <begin position="279"/>
        <end position="298"/>
    </location>
</feature>
<dbReference type="PANTHER" id="PTHR34820">
    <property type="entry name" value="INNER MEMBRANE PROTEIN YEBZ"/>
    <property type="match status" value="1"/>
</dbReference>
<dbReference type="PROSITE" id="PS51318">
    <property type="entry name" value="TAT"/>
    <property type="match status" value="1"/>
</dbReference>
<evidence type="ECO:0000256" key="1">
    <source>
        <dbReference type="ARBA" id="ARBA00004651"/>
    </source>
</evidence>
<reference evidence="9" key="1">
    <citation type="journal article" date="2019" name="Int. J. Syst. Evol. Microbiol.">
        <title>The Global Catalogue of Microorganisms (GCM) 10K type strain sequencing project: providing services to taxonomists for standard genome sequencing and annotation.</title>
        <authorList>
            <consortium name="The Broad Institute Genomics Platform"/>
            <consortium name="The Broad Institute Genome Sequencing Center for Infectious Disease"/>
            <person name="Wu L."/>
            <person name="Ma J."/>
        </authorList>
    </citation>
    <scope>NUCLEOTIDE SEQUENCE [LARGE SCALE GENOMIC DNA]</scope>
    <source>
        <strain evidence="9">JCM 3369</strain>
    </source>
</reference>
<feature type="transmembrane region" description="Helical" evidence="6">
    <location>
        <begin position="414"/>
        <end position="435"/>
    </location>
</feature>
<feature type="transmembrane region" description="Helical" evidence="6">
    <location>
        <begin position="493"/>
        <end position="516"/>
    </location>
</feature>
<feature type="transmembrane region" description="Helical" evidence="6">
    <location>
        <begin position="447"/>
        <end position="472"/>
    </location>
</feature>
<feature type="transmembrane region" description="Helical" evidence="6">
    <location>
        <begin position="105"/>
        <end position="126"/>
    </location>
</feature>
<comment type="subcellular location">
    <subcellularLocation>
        <location evidence="1">Cell membrane</location>
        <topology evidence="1">Multi-pass membrane protein</topology>
    </subcellularLocation>
</comment>
<evidence type="ECO:0000256" key="5">
    <source>
        <dbReference type="ARBA" id="ARBA00023136"/>
    </source>
</evidence>
<feature type="transmembrane region" description="Helical" evidence="6">
    <location>
        <begin position="318"/>
        <end position="340"/>
    </location>
</feature>
<feature type="transmembrane region" description="Helical" evidence="6">
    <location>
        <begin position="382"/>
        <end position="402"/>
    </location>
</feature>
<feature type="domain" description="Copper resistance protein D" evidence="7">
    <location>
        <begin position="242"/>
        <end position="339"/>
    </location>
</feature>
<dbReference type="Proteomes" id="UP001595955">
    <property type="component" value="Unassembled WGS sequence"/>
</dbReference>
<proteinExistence type="predicted"/>
<keyword evidence="9" id="KW-1185">Reference proteome</keyword>
<keyword evidence="3 6" id="KW-0812">Transmembrane</keyword>
<feature type="transmembrane region" description="Helical" evidence="6">
    <location>
        <begin position="180"/>
        <end position="199"/>
    </location>
</feature>
<sequence>MTAPADPRTRAAVLGGGVLALVALVAGLAFSGAAAASAVLDPGALVRWGVPVVQVVADSATAVTLGALALCALVLTPPGRAPTPAHARATPDGAPAPAWRAASRVAVVAAVVWTLALLGRLVLTYARTAGVPLDDPGFGAGFAQFVTEIPLGRSLALATALTAGVAVVSVAVTSMTGAGIAAVLAAIALVPTALTGHAAGSESHELAVSALWVHVVAVSVWAGGLVVLCLVAPRLRDDLPPAATRFSRLVGWCFALVGVSGVVSGAVRLGNLADLATPYGLLLVAKAVLYLLLGLAGWAHRRATLPRVAGDAWRSGPFWRLAAGEVLLMGAVMGVAVALASTQPPTPAQAPAVHSPAHEITGYAVPPVPSPLTWLTQWRPDLLFAVAAVAAVVVYLRWVVRLRRRGDAWPWPRTLSWVLGAVVFAWVTSGGPAVYGQLLFSAHMLAHMLLAMVVPIFFVLGAPLTLAFRALPRRPDGSRGPREWLLTLVHSRVAQFFANPLVAALNFAGSMIVFYYSPLFELALSTHLGHVLMVVHFTLAGYLFANVLIGVDPGPTRPPYPMRLLLLFATMAFHAFFGVAVTQATTLFAADHFAGLGLPWRVDALADQEVGGAIAWGVGEFPTVVLAIAVALSWARHEERTARRDDRRADRDDDAELAAYNARLAELAGRDGG</sequence>